<feature type="compositionally biased region" description="Basic and acidic residues" evidence="1">
    <location>
        <begin position="407"/>
        <end position="416"/>
    </location>
</feature>
<dbReference type="InterPro" id="IPR003870">
    <property type="entry name" value="DUF222"/>
</dbReference>
<proteinExistence type="predicted"/>
<dbReference type="EMBL" id="CP045737">
    <property type="protein sequence ID" value="QGG41484.1"/>
    <property type="molecule type" value="Genomic_DNA"/>
</dbReference>
<evidence type="ECO:0000256" key="1">
    <source>
        <dbReference type="SAM" id="MobiDB-lite"/>
    </source>
</evidence>
<feature type="compositionally biased region" description="Basic residues" evidence="1">
    <location>
        <begin position="417"/>
        <end position="430"/>
    </location>
</feature>
<dbReference type="InterPro" id="IPR003615">
    <property type="entry name" value="HNH_nuc"/>
</dbReference>
<evidence type="ECO:0000313" key="4">
    <source>
        <dbReference type="Proteomes" id="UP000392064"/>
    </source>
</evidence>
<feature type="domain" description="HNH nuclease" evidence="2">
    <location>
        <begin position="333"/>
        <end position="385"/>
    </location>
</feature>
<dbReference type="RefSeq" id="WP_153652752.1">
    <property type="nucleotide sequence ID" value="NZ_CP045737.1"/>
</dbReference>
<keyword evidence="4" id="KW-1185">Reference proteome</keyword>
<reference evidence="3 4" key="1">
    <citation type="submission" date="2019-11" db="EMBL/GenBank/DDBJ databases">
        <authorList>
            <person name="Li J."/>
        </authorList>
    </citation>
    <scope>NUCLEOTIDE SEQUENCE [LARGE SCALE GENOMIC DNA]</scope>
    <source>
        <strain evidence="3 4">MF47</strain>
    </source>
</reference>
<evidence type="ECO:0000259" key="2">
    <source>
        <dbReference type="SMART" id="SM00507"/>
    </source>
</evidence>
<sequence length="430" mass="46749">MILDQLSCLTEDVAALEPWALTGAEVREVARTVQQTRTALDALMSRLAGAADAMGLPKDDGAVSVTAWLASTTGMPKGEAAKLASLARITASTETTRAAWASGAISTDQAKVIMQAIERLPDWVGEQERTDAEAHLIELAGRYHLDDLRRLANRVLEVIDPDGADDVLGEQVRREEQKAWEATRLTIKRRGDGTTHGAFTIPDADADTLRAAIEGIIAPRRSMINAARHGMDVSDFDALPREQKMGHAFTELIAHLPTGALPQSGGLAATVAVTVDVDDLRTGRGTATNTSGTTTSASKAQRLACNARLVALYLDSESKILDLGATRRIYDRHQRLALAVRDKGCVFPACDRPPAWCEAHHLNFWAEGGPTDLDNAALLCHFHHFLLHEGEWTARMADDGVVEVIPPKRVDPEQNPRRHARFARQRPRAA</sequence>
<dbReference type="KEGG" id="aef:GEV26_08980"/>
<gene>
    <name evidence="3" type="ORF">GEV26_08980</name>
</gene>
<protein>
    <submittedName>
        <fullName evidence="3">DUF222 domain-containing protein</fullName>
    </submittedName>
</protein>
<dbReference type="Proteomes" id="UP000392064">
    <property type="component" value="Chromosome"/>
</dbReference>
<dbReference type="AlphaFoldDB" id="A0A5Q2MEF6"/>
<evidence type="ECO:0000313" key="3">
    <source>
        <dbReference type="EMBL" id="QGG41484.1"/>
    </source>
</evidence>
<organism evidence="3 4">
    <name type="scientific">Aeromicrobium yanjiei</name>
    <dbReference type="NCBI Taxonomy" id="2662028"/>
    <lineage>
        <taxon>Bacteria</taxon>
        <taxon>Bacillati</taxon>
        <taxon>Actinomycetota</taxon>
        <taxon>Actinomycetes</taxon>
        <taxon>Propionibacteriales</taxon>
        <taxon>Nocardioidaceae</taxon>
        <taxon>Aeromicrobium</taxon>
    </lineage>
</organism>
<dbReference type="SMART" id="SM00507">
    <property type="entry name" value="HNHc"/>
    <property type="match status" value="1"/>
</dbReference>
<feature type="region of interest" description="Disordered" evidence="1">
    <location>
        <begin position="407"/>
        <end position="430"/>
    </location>
</feature>
<name>A0A5Q2MEF6_9ACTN</name>
<dbReference type="Pfam" id="PF02720">
    <property type="entry name" value="DUF222"/>
    <property type="match status" value="1"/>
</dbReference>
<dbReference type="CDD" id="cd00085">
    <property type="entry name" value="HNHc"/>
    <property type="match status" value="1"/>
</dbReference>
<accession>A0A5Q2MEF6</accession>